<protein>
    <submittedName>
        <fullName evidence="1">Uncharacterized protein</fullName>
    </submittedName>
</protein>
<dbReference type="Proteomes" id="UP000004773">
    <property type="component" value="Unassembled WGS sequence"/>
</dbReference>
<evidence type="ECO:0000313" key="2">
    <source>
        <dbReference type="Proteomes" id="UP000004773"/>
    </source>
</evidence>
<name>A0AA87AJP8_9BACL</name>
<reference evidence="1 2" key="1">
    <citation type="submission" date="2011-03" db="EMBL/GenBank/DDBJ databases">
        <title>The Genome Sequence of Gemella haemolysans M341.</title>
        <authorList>
            <consortium name="The Broad Institute Genome Sequencing Platform"/>
            <consortium name="The Broad Institute Genome Sequencing Center for Infectious Disease"/>
            <person name="Earl A."/>
            <person name="Ward D."/>
            <person name="Feldgarden M."/>
            <person name="Gevers D."/>
            <person name="Sibley C.D."/>
            <person name="Field T.R."/>
            <person name="Grinwis M."/>
            <person name="Eshaghurshan C.S."/>
            <person name="Surette M.G."/>
            <person name="Young S.K."/>
            <person name="Zeng Q."/>
            <person name="Gargeya S."/>
            <person name="Fitzgerald M."/>
            <person name="Haas B."/>
            <person name="Abouelleil A."/>
            <person name="Alvarado L."/>
            <person name="Arachchi H.M."/>
            <person name="Berlin A."/>
            <person name="Brown A."/>
            <person name="Chapman S.B."/>
            <person name="Chen Z."/>
            <person name="Dunbar C."/>
            <person name="Freedman E."/>
            <person name="Gearin G."/>
            <person name="Gellesch M."/>
            <person name="Goldberg J."/>
            <person name="Griggs A."/>
            <person name="Gujja S."/>
            <person name="Heilman E.R."/>
            <person name="Heiman D."/>
            <person name="Howarth C."/>
            <person name="Larson L."/>
            <person name="Lui A."/>
            <person name="MacDonald P.J.P."/>
            <person name="Mehta T."/>
            <person name="Montmayeur A."/>
            <person name="Murphy C."/>
            <person name="Neiman D."/>
            <person name="Pearson M."/>
            <person name="Priest M."/>
            <person name="Roberts A."/>
            <person name="Saif S."/>
            <person name="Shea T."/>
            <person name="Shenoy N."/>
            <person name="Sisk P."/>
            <person name="Stolte C."/>
            <person name="Sykes S."/>
            <person name="White J."/>
            <person name="Yandava C."/>
            <person name="Wortman J."/>
            <person name="Nusbaum C."/>
            <person name="Birren B."/>
        </authorList>
    </citation>
    <scope>NUCLEOTIDE SEQUENCE [LARGE SCALE GENOMIC DNA]</scope>
    <source>
        <strain evidence="1 2">M341</strain>
    </source>
</reference>
<gene>
    <name evidence="1" type="ORF">HMPREF0428_01906</name>
</gene>
<dbReference type="EMBL" id="ACRO01000047">
    <property type="protein sequence ID" value="EGF86104.1"/>
    <property type="molecule type" value="Genomic_DNA"/>
</dbReference>
<sequence>MKIEIREVINKEEKEEISKEVLYDLPEWFGLPESTENYIIDS</sequence>
<organism evidence="1 2">
    <name type="scientific">Gemella haemolysans M341</name>
    <dbReference type="NCBI Taxonomy" id="562981"/>
    <lineage>
        <taxon>Bacteria</taxon>
        <taxon>Bacillati</taxon>
        <taxon>Bacillota</taxon>
        <taxon>Bacilli</taxon>
        <taxon>Bacillales</taxon>
        <taxon>Gemellaceae</taxon>
        <taxon>Gemella</taxon>
    </lineage>
</organism>
<evidence type="ECO:0000313" key="1">
    <source>
        <dbReference type="EMBL" id="EGF86104.1"/>
    </source>
</evidence>
<accession>A0AA87AJP8</accession>
<proteinExistence type="predicted"/>
<comment type="caution">
    <text evidence="1">The sequence shown here is derived from an EMBL/GenBank/DDBJ whole genome shotgun (WGS) entry which is preliminary data.</text>
</comment>
<dbReference type="AlphaFoldDB" id="A0AA87AJP8"/>